<evidence type="ECO:0000256" key="12">
    <source>
        <dbReference type="ARBA" id="ARBA00039082"/>
    </source>
</evidence>
<evidence type="ECO:0000313" key="16">
    <source>
        <dbReference type="EMBL" id="KJK63907.1"/>
    </source>
</evidence>
<evidence type="ECO:0000256" key="11">
    <source>
        <dbReference type="ARBA" id="ARBA00037631"/>
    </source>
</evidence>
<keyword evidence="6 13" id="KW-0456">Lyase</keyword>
<reference evidence="16 17" key="1">
    <citation type="submission" date="2015-02" db="EMBL/GenBank/DDBJ databases">
        <title>Draft genome sequence of Aspergillus parasiticus SU-1.</title>
        <authorList>
            <person name="Yu J."/>
            <person name="Fedorova N."/>
            <person name="Yin Y."/>
            <person name="Losada L."/>
            <person name="Zafar N."/>
            <person name="Taujale R."/>
            <person name="Ehrlich K.C."/>
            <person name="Bhatnagar D."/>
            <person name="Cleveland T.E."/>
            <person name="Bennett J.W."/>
            <person name="Nierman W.C."/>
        </authorList>
    </citation>
    <scope>NUCLEOTIDE SEQUENCE [LARGE SCALE GENOMIC DNA]</scope>
    <source>
        <strain evidence="17">ATCC 56775 / NRRL 5862 / SRRC 143 / SU-1</strain>
    </source>
</reference>
<dbReference type="GO" id="GO:0005576">
    <property type="term" value="C:extracellular region"/>
    <property type="evidence" value="ECO:0007669"/>
    <property type="project" value="UniProtKB-SubCell"/>
</dbReference>
<dbReference type="InterPro" id="IPR045032">
    <property type="entry name" value="PEL"/>
</dbReference>
<evidence type="ECO:0000256" key="6">
    <source>
        <dbReference type="ARBA" id="ARBA00023239"/>
    </source>
</evidence>
<gene>
    <name evidence="16" type="ORF">P875_00064626</name>
</gene>
<comment type="similarity">
    <text evidence="2 13">Belongs to the polysaccharide lyase 1 family.</text>
</comment>
<dbReference type="InterPro" id="IPR011050">
    <property type="entry name" value="Pectin_lyase_fold/virulence"/>
</dbReference>
<comment type="subcellular location">
    <subcellularLocation>
        <location evidence="1 13">Secreted</location>
    </subcellularLocation>
</comment>
<evidence type="ECO:0000256" key="8">
    <source>
        <dbReference type="ARBA" id="ARBA00023316"/>
    </source>
</evidence>
<dbReference type="Pfam" id="PF00544">
    <property type="entry name" value="Pectate_lyase_4"/>
    <property type="match status" value="1"/>
</dbReference>
<dbReference type="SMART" id="SM00656">
    <property type="entry name" value="Amb_all"/>
    <property type="match status" value="1"/>
</dbReference>
<sequence>MKLLSVTFAALLGLAQLGVAQKVSGAAQGFASGVTGGGNASPQTPKDINELKKLLADPSPRVIVLDKLYDYTGTEGTSKGTVCANWGEGAKCQKIIQDDCGSAAKSTGTWDTAAKTPIDVASHKTIIGVGNKGIIKGKGLRFRGGATNIIVQNIQITDLNPQYVWGGDAISFDGADLIWVDHVTTARIGRQHYVFGFNTSKRVTLSNNFINGDSPFSAGCNGYHYWTFEMVGKGDQITLQNNHIYHTSGRSPALSGGTLLHAVNNVWDGNTGHALEGGEATANGIFEGNVFTDVKAIVADFKGKAFFSPDANSNKQCSSALGRACEVNVLTKSGTLPPLKDTSFFGDFKGLKIAPATPASQAAVNVPKNAGAGKI</sequence>
<feature type="domain" description="Pectate lyase" evidence="15">
    <location>
        <begin position="85"/>
        <end position="297"/>
    </location>
</feature>
<dbReference type="GO" id="GO:0030570">
    <property type="term" value="F:pectate lyase activity"/>
    <property type="evidence" value="ECO:0007669"/>
    <property type="project" value="InterPro"/>
</dbReference>
<dbReference type="InterPro" id="IPR012334">
    <property type="entry name" value="Pectin_lyas_fold"/>
</dbReference>
<evidence type="ECO:0000256" key="10">
    <source>
        <dbReference type="ARBA" id="ARBA00036818"/>
    </source>
</evidence>
<dbReference type="PANTHER" id="PTHR31683">
    <property type="entry name" value="PECTATE LYASE 18-RELATED"/>
    <property type="match status" value="1"/>
</dbReference>
<evidence type="ECO:0000256" key="4">
    <source>
        <dbReference type="ARBA" id="ARBA00022729"/>
    </source>
</evidence>
<dbReference type="PANTHER" id="PTHR31683:SF16">
    <property type="entry name" value="PECTIN LYASE A-RELATED"/>
    <property type="match status" value="1"/>
</dbReference>
<name>A0A0F0IB20_ASPPU</name>
<evidence type="ECO:0000256" key="5">
    <source>
        <dbReference type="ARBA" id="ARBA00023157"/>
    </source>
</evidence>
<protein>
    <recommendedName>
        <fullName evidence="12">pectin lyase</fullName>
        <ecNumber evidence="12">4.2.2.10</ecNumber>
    </recommendedName>
</protein>
<dbReference type="GO" id="GO:0047490">
    <property type="term" value="F:pectin lyase activity"/>
    <property type="evidence" value="ECO:0007669"/>
    <property type="project" value="UniProtKB-EC"/>
</dbReference>
<dbReference type="InterPro" id="IPR002022">
    <property type="entry name" value="Pec_lyase"/>
</dbReference>
<dbReference type="AlphaFoldDB" id="A0A0F0IB20"/>
<feature type="chain" id="PRO_5002443354" description="pectin lyase" evidence="14">
    <location>
        <begin position="21"/>
        <end position="375"/>
    </location>
</feature>
<dbReference type="EMBL" id="JZEE01000536">
    <property type="protein sequence ID" value="KJK63907.1"/>
    <property type="molecule type" value="Genomic_DNA"/>
</dbReference>
<organism evidence="16 17">
    <name type="scientific">Aspergillus parasiticus (strain ATCC 56775 / NRRL 5862 / SRRC 143 / SU-1)</name>
    <dbReference type="NCBI Taxonomy" id="1403190"/>
    <lineage>
        <taxon>Eukaryota</taxon>
        <taxon>Fungi</taxon>
        <taxon>Dikarya</taxon>
        <taxon>Ascomycota</taxon>
        <taxon>Pezizomycotina</taxon>
        <taxon>Eurotiomycetes</taxon>
        <taxon>Eurotiomycetidae</taxon>
        <taxon>Eurotiales</taxon>
        <taxon>Aspergillaceae</taxon>
        <taxon>Aspergillus</taxon>
        <taxon>Aspergillus subgen. Circumdati</taxon>
    </lineage>
</organism>
<dbReference type="Proteomes" id="UP000033540">
    <property type="component" value="Unassembled WGS sequence"/>
</dbReference>
<keyword evidence="8" id="KW-0961">Cell wall biogenesis/degradation</keyword>
<evidence type="ECO:0000259" key="15">
    <source>
        <dbReference type="SMART" id="SM00656"/>
    </source>
</evidence>
<keyword evidence="7 13" id="KW-0119">Carbohydrate metabolism</keyword>
<dbReference type="FunFam" id="2.160.20.10:FF:000003">
    <property type="entry name" value="Pectin lyase F"/>
    <property type="match status" value="1"/>
</dbReference>
<evidence type="ECO:0000256" key="2">
    <source>
        <dbReference type="ARBA" id="ARBA00010980"/>
    </source>
</evidence>
<comment type="catalytic activity">
    <reaction evidence="10">
        <text>Eliminative cleavage of (1-&gt;4)-alpha-D-galacturonan methyl ester to give oligosaccharides with 4-deoxy-6-O-methyl-alpha-D-galact-4-enuronosyl groups at their non-reducing ends.</text>
        <dbReference type="EC" id="4.2.2.10"/>
    </reaction>
</comment>
<proteinExistence type="inferred from homology"/>
<comment type="caution">
    <text evidence="16">The sequence shown here is derived from an EMBL/GenBank/DDBJ whole genome shotgun (WGS) entry which is preliminary data.</text>
</comment>
<evidence type="ECO:0000256" key="9">
    <source>
        <dbReference type="ARBA" id="ARBA00023326"/>
    </source>
</evidence>
<accession>A0A0F0IB20</accession>
<dbReference type="Gene3D" id="2.160.20.10">
    <property type="entry name" value="Single-stranded right-handed beta-helix, Pectin lyase-like"/>
    <property type="match status" value="1"/>
</dbReference>
<dbReference type="OrthoDB" id="1637350at2759"/>
<evidence type="ECO:0000256" key="7">
    <source>
        <dbReference type="ARBA" id="ARBA00023277"/>
    </source>
</evidence>
<dbReference type="SUPFAM" id="SSF51126">
    <property type="entry name" value="Pectin lyase-like"/>
    <property type="match status" value="1"/>
</dbReference>
<evidence type="ECO:0000256" key="13">
    <source>
        <dbReference type="RuleBase" id="RU361173"/>
    </source>
</evidence>
<keyword evidence="9 13" id="KW-0624">Polysaccharide degradation</keyword>
<dbReference type="GO" id="GO:0000272">
    <property type="term" value="P:polysaccharide catabolic process"/>
    <property type="evidence" value="ECO:0007669"/>
    <property type="project" value="UniProtKB-KW"/>
</dbReference>
<dbReference type="STRING" id="1403190.A0A0F0IB20"/>
<evidence type="ECO:0000313" key="17">
    <source>
        <dbReference type="Proteomes" id="UP000033540"/>
    </source>
</evidence>
<feature type="signal peptide" evidence="14">
    <location>
        <begin position="1"/>
        <end position="20"/>
    </location>
</feature>
<keyword evidence="4 14" id="KW-0732">Signal</keyword>
<dbReference type="GO" id="GO:0071555">
    <property type="term" value="P:cell wall organization"/>
    <property type="evidence" value="ECO:0007669"/>
    <property type="project" value="UniProtKB-KW"/>
</dbReference>
<keyword evidence="3 13" id="KW-0964">Secreted</keyword>
<keyword evidence="5" id="KW-1015">Disulfide bond</keyword>
<evidence type="ECO:0000256" key="3">
    <source>
        <dbReference type="ARBA" id="ARBA00022525"/>
    </source>
</evidence>
<evidence type="ECO:0000256" key="1">
    <source>
        <dbReference type="ARBA" id="ARBA00004613"/>
    </source>
</evidence>
<dbReference type="EC" id="4.2.2.10" evidence="12"/>
<evidence type="ECO:0000256" key="14">
    <source>
        <dbReference type="SAM" id="SignalP"/>
    </source>
</evidence>
<comment type="function">
    <text evidence="11">Pectinolytic enzymes consist of four classes of enzymes: pectin lyase, polygalacturonase, pectin methylesterase and rhamnogalacturonase. Among pectinolytic enzymes, pectin lyase is the most important in depolymerization of pectin, since it cleaves internal glycosidic bonds of highly methylated pectins.</text>
</comment>